<evidence type="ECO:0000256" key="1">
    <source>
        <dbReference type="SAM" id="Phobius"/>
    </source>
</evidence>
<feature type="transmembrane region" description="Helical" evidence="1">
    <location>
        <begin position="7"/>
        <end position="33"/>
    </location>
</feature>
<evidence type="ECO:0000313" key="2">
    <source>
        <dbReference type="EMBL" id="MBX52215.1"/>
    </source>
</evidence>
<dbReference type="EMBL" id="GGEC01071731">
    <property type="protein sequence ID" value="MBX52215.1"/>
    <property type="molecule type" value="Transcribed_RNA"/>
</dbReference>
<reference evidence="2" key="1">
    <citation type="submission" date="2018-02" db="EMBL/GenBank/DDBJ databases">
        <title>Rhizophora mucronata_Transcriptome.</title>
        <authorList>
            <person name="Meera S.P."/>
            <person name="Sreeshan A."/>
            <person name="Augustine A."/>
        </authorList>
    </citation>
    <scope>NUCLEOTIDE SEQUENCE</scope>
    <source>
        <tissue evidence="2">Leaf</tissue>
    </source>
</reference>
<dbReference type="AlphaFoldDB" id="A0A2P2PBV5"/>
<keyword evidence="1" id="KW-0472">Membrane</keyword>
<name>A0A2P2PBV5_RHIMU</name>
<sequence>MMCLDRYGTFLGDCILSISVFFPSLNVLIFNALHNL</sequence>
<protein>
    <submittedName>
        <fullName evidence="2">Uncharacterized protein</fullName>
    </submittedName>
</protein>
<keyword evidence="1" id="KW-0812">Transmembrane</keyword>
<organism evidence="2">
    <name type="scientific">Rhizophora mucronata</name>
    <name type="common">Asiatic mangrove</name>
    <dbReference type="NCBI Taxonomy" id="61149"/>
    <lineage>
        <taxon>Eukaryota</taxon>
        <taxon>Viridiplantae</taxon>
        <taxon>Streptophyta</taxon>
        <taxon>Embryophyta</taxon>
        <taxon>Tracheophyta</taxon>
        <taxon>Spermatophyta</taxon>
        <taxon>Magnoliopsida</taxon>
        <taxon>eudicotyledons</taxon>
        <taxon>Gunneridae</taxon>
        <taxon>Pentapetalae</taxon>
        <taxon>rosids</taxon>
        <taxon>fabids</taxon>
        <taxon>Malpighiales</taxon>
        <taxon>Rhizophoraceae</taxon>
        <taxon>Rhizophora</taxon>
    </lineage>
</organism>
<keyword evidence="1" id="KW-1133">Transmembrane helix</keyword>
<proteinExistence type="predicted"/>
<accession>A0A2P2PBV5</accession>